<organism evidence="10 11">
    <name type="scientific">Dactylosporangium sucinum</name>
    <dbReference type="NCBI Taxonomy" id="1424081"/>
    <lineage>
        <taxon>Bacteria</taxon>
        <taxon>Bacillati</taxon>
        <taxon>Actinomycetota</taxon>
        <taxon>Actinomycetes</taxon>
        <taxon>Micromonosporales</taxon>
        <taxon>Micromonosporaceae</taxon>
        <taxon>Dactylosporangium</taxon>
    </lineage>
</organism>
<keyword evidence="6" id="KW-0067">ATP-binding</keyword>
<evidence type="ECO:0000313" key="11">
    <source>
        <dbReference type="Proteomes" id="UP000642070"/>
    </source>
</evidence>
<evidence type="ECO:0000256" key="7">
    <source>
        <dbReference type="SAM" id="MobiDB-lite"/>
    </source>
</evidence>
<keyword evidence="2" id="KW-0723">Serine/threonine-protein kinase</keyword>
<accession>A0A917TRW2</accession>
<evidence type="ECO:0000313" key="10">
    <source>
        <dbReference type="EMBL" id="GGM34714.1"/>
    </source>
</evidence>
<feature type="domain" description="Protein kinase" evidence="9">
    <location>
        <begin position="15"/>
        <end position="265"/>
    </location>
</feature>
<dbReference type="PANTHER" id="PTHR43289:SF6">
    <property type="entry name" value="SERINE_THREONINE-PROTEIN KINASE NEKL-3"/>
    <property type="match status" value="1"/>
</dbReference>
<keyword evidence="3" id="KW-0808">Transferase</keyword>
<dbReference type="RefSeq" id="WP_190251419.1">
    <property type="nucleotide sequence ID" value="NZ_BMPI01000018.1"/>
</dbReference>
<dbReference type="PANTHER" id="PTHR43289">
    <property type="entry name" value="MITOGEN-ACTIVATED PROTEIN KINASE KINASE KINASE 20-RELATED"/>
    <property type="match status" value="1"/>
</dbReference>
<name>A0A917TRW2_9ACTN</name>
<evidence type="ECO:0000259" key="9">
    <source>
        <dbReference type="PROSITE" id="PS50011"/>
    </source>
</evidence>
<dbReference type="Pfam" id="PF00069">
    <property type="entry name" value="Pkinase"/>
    <property type="match status" value="1"/>
</dbReference>
<keyword evidence="11" id="KW-1185">Reference proteome</keyword>
<dbReference type="AlphaFoldDB" id="A0A917TRW2"/>
<feature type="compositionally biased region" description="Low complexity" evidence="7">
    <location>
        <begin position="561"/>
        <end position="578"/>
    </location>
</feature>
<comment type="caution">
    <text evidence="10">The sequence shown here is derived from an EMBL/GenBank/DDBJ whole genome shotgun (WGS) entry which is preliminary data.</text>
</comment>
<dbReference type="EMBL" id="BMPI01000018">
    <property type="protein sequence ID" value="GGM34714.1"/>
    <property type="molecule type" value="Genomic_DNA"/>
</dbReference>
<evidence type="ECO:0000256" key="8">
    <source>
        <dbReference type="SAM" id="Phobius"/>
    </source>
</evidence>
<dbReference type="GO" id="GO:0004674">
    <property type="term" value="F:protein serine/threonine kinase activity"/>
    <property type="evidence" value="ECO:0007669"/>
    <property type="project" value="UniProtKB-KW"/>
</dbReference>
<evidence type="ECO:0000256" key="3">
    <source>
        <dbReference type="ARBA" id="ARBA00022679"/>
    </source>
</evidence>
<feature type="compositionally biased region" description="Low complexity" evidence="7">
    <location>
        <begin position="368"/>
        <end position="391"/>
    </location>
</feature>
<keyword evidence="4" id="KW-0547">Nucleotide-binding</keyword>
<dbReference type="GO" id="GO:0005524">
    <property type="term" value="F:ATP binding"/>
    <property type="evidence" value="ECO:0007669"/>
    <property type="project" value="UniProtKB-KW"/>
</dbReference>
<dbReference type="CDD" id="cd14014">
    <property type="entry name" value="STKc_PknB_like"/>
    <property type="match status" value="1"/>
</dbReference>
<dbReference type="InterPro" id="IPR008271">
    <property type="entry name" value="Ser/Thr_kinase_AS"/>
</dbReference>
<feature type="region of interest" description="Disordered" evidence="7">
    <location>
        <begin position="474"/>
        <end position="519"/>
    </location>
</feature>
<keyword evidence="8" id="KW-0472">Membrane</keyword>
<evidence type="ECO:0000256" key="4">
    <source>
        <dbReference type="ARBA" id="ARBA00022741"/>
    </source>
</evidence>
<proteinExistence type="predicted"/>
<dbReference type="Proteomes" id="UP000642070">
    <property type="component" value="Unassembled WGS sequence"/>
</dbReference>
<dbReference type="InterPro" id="IPR011009">
    <property type="entry name" value="Kinase-like_dom_sf"/>
</dbReference>
<feature type="transmembrane region" description="Helical" evidence="8">
    <location>
        <begin position="524"/>
        <end position="548"/>
    </location>
</feature>
<keyword evidence="8" id="KW-0812">Transmembrane</keyword>
<evidence type="ECO:0000256" key="5">
    <source>
        <dbReference type="ARBA" id="ARBA00022777"/>
    </source>
</evidence>
<dbReference type="SUPFAM" id="SSF56112">
    <property type="entry name" value="Protein kinase-like (PK-like)"/>
    <property type="match status" value="1"/>
</dbReference>
<dbReference type="Gene3D" id="1.10.510.10">
    <property type="entry name" value="Transferase(Phosphotransferase) domain 1"/>
    <property type="match status" value="1"/>
</dbReference>
<dbReference type="EC" id="2.7.11.1" evidence="1"/>
<keyword evidence="8" id="KW-1133">Transmembrane helix</keyword>
<dbReference type="PROSITE" id="PS50011">
    <property type="entry name" value="PROTEIN_KINASE_DOM"/>
    <property type="match status" value="1"/>
</dbReference>
<dbReference type="SMART" id="SM00220">
    <property type="entry name" value="S_TKc"/>
    <property type="match status" value="1"/>
</dbReference>
<evidence type="ECO:0000256" key="2">
    <source>
        <dbReference type="ARBA" id="ARBA00022527"/>
    </source>
</evidence>
<dbReference type="InterPro" id="IPR000719">
    <property type="entry name" value="Prot_kinase_dom"/>
</dbReference>
<gene>
    <name evidence="10" type="ORF">GCM10007977_040300</name>
</gene>
<keyword evidence="5" id="KW-0418">Kinase</keyword>
<feature type="region of interest" description="Disordered" evidence="7">
    <location>
        <begin position="346"/>
        <end position="416"/>
    </location>
</feature>
<dbReference type="Gene3D" id="3.30.200.20">
    <property type="entry name" value="Phosphorylase Kinase, domain 1"/>
    <property type="match status" value="1"/>
</dbReference>
<reference evidence="10" key="1">
    <citation type="journal article" date="2014" name="Int. J. Syst. Evol. Microbiol.">
        <title>Complete genome sequence of Corynebacterium casei LMG S-19264T (=DSM 44701T), isolated from a smear-ripened cheese.</title>
        <authorList>
            <consortium name="US DOE Joint Genome Institute (JGI-PGF)"/>
            <person name="Walter F."/>
            <person name="Albersmeier A."/>
            <person name="Kalinowski J."/>
            <person name="Ruckert C."/>
        </authorList>
    </citation>
    <scope>NUCLEOTIDE SEQUENCE</scope>
    <source>
        <strain evidence="10">JCM 19831</strain>
    </source>
</reference>
<dbReference type="PROSITE" id="PS00108">
    <property type="entry name" value="PROTEIN_KINASE_ST"/>
    <property type="match status" value="1"/>
</dbReference>
<evidence type="ECO:0000256" key="6">
    <source>
        <dbReference type="ARBA" id="ARBA00022840"/>
    </source>
</evidence>
<feature type="region of interest" description="Disordered" evidence="7">
    <location>
        <begin position="551"/>
        <end position="640"/>
    </location>
</feature>
<evidence type="ECO:0000256" key="1">
    <source>
        <dbReference type="ARBA" id="ARBA00012513"/>
    </source>
</evidence>
<protein>
    <recommendedName>
        <fullName evidence="1">non-specific serine/threonine protein kinase</fullName>
        <ecNumber evidence="1">2.7.11.1</ecNumber>
    </recommendedName>
</protein>
<sequence length="640" mass="65623">MKTVTGAKTVLGNRYRLESEVARGAIGAVWRAFDEETKEYVAVKLLRAEAAEVPELVDGFLGEAELLAGLDHPSVIRVKNLITGDGVMAIAMELVPGPDLRRRLRADGPLPPAVAAEVVAQVADALAYVHANGIVHGDVKPGNLLVPLDGGPVRLADFGVARRADRPAGPTHATPEYVAPEVVAGGSPSPASDVYALGVVLFELICGRSPYRGGSPNDVLRRHADCVPVPPPGMPAALWPIIEACMELDPRMRPAAAAIVGRLRVAEGALDGFEPLPRLPAEAVTFWQRSAEQTAPVQFPVRRVDWVPLPTAPTSPAAASVHLMMAVPIGELPTEPHGVADLPTAQLGAPAPDAVPASVEEAPTQVLASEPAAAEPAVAEPAVAEPSVAEPEIVDAEPPLPGPGQPLWAEPQAEHEPVSPLVVAEPVIPAQRAASDDEPPTALRFDNAPVVDEPPTEVMATPAVAPPAEAAPAEPTAVVAVPSAPPPADEPDEKDYPEWLTAPASGEPATTEHREPGRRPQPRVLAAVGAGLVLVVLLVGGLLLSGALGGGAERRPEQVNGTAPASSPAGSAGPSAEPTPDPGSAEPTPGGESSAPGKPPTKRPSSVPSPHPSGTGLPGIGDPMPPFPSMPAFPTMPSFG</sequence>
<reference evidence="10" key="2">
    <citation type="submission" date="2020-09" db="EMBL/GenBank/DDBJ databases">
        <authorList>
            <person name="Sun Q."/>
            <person name="Ohkuma M."/>
        </authorList>
    </citation>
    <scope>NUCLEOTIDE SEQUENCE</scope>
    <source>
        <strain evidence="10">JCM 19831</strain>
    </source>
</reference>